<evidence type="ECO:0000313" key="11">
    <source>
        <dbReference type="Ensembl" id="ENSHHUP00000060107.1"/>
    </source>
</evidence>
<dbReference type="STRING" id="62062.ENSHHUP00000060107"/>
<evidence type="ECO:0000256" key="5">
    <source>
        <dbReference type="ARBA" id="ARBA00023054"/>
    </source>
</evidence>
<reference evidence="11" key="2">
    <citation type="submission" date="2025-08" db="UniProtKB">
        <authorList>
            <consortium name="Ensembl"/>
        </authorList>
    </citation>
    <scope>IDENTIFICATION</scope>
</reference>
<evidence type="ECO:0000259" key="10">
    <source>
        <dbReference type="SMART" id="SM01083"/>
    </source>
</evidence>
<name>A0A4W5P9Q4_9TELE</name>
<feature type="compositionally biased region" description="Basic residues" evidence="9">
    <location>
        <begin position="247"/>
        <end position="271"/>
    </location>
</feature>
<dbReference type="Pfam" id="PF12542">
    <property type="entry name" value="CWC25"/>
    <property type="match status" value="1"/>
</dbReference>
<feature type="domain" description="CBF1-interacting co-repressor CIR N-terminal" evidence="10">
    <location>
        <begin position="11"/>
        <end position="47"/>
    </location>
</feature>
<feature type="compositionally biased region" description="Basic residues" evidence="9">
    <location>
        <begin position="194"/>
        <end position="203"/>
    </location>
</feature>
<feature type="compositionally biased region" description="Basic and acidic residues" evidence="9">
    <location>
        <begin position="132"/>
        <end position="153"/>
    </location>
</feature>
<keyword evidence="6" id="KW-0508">mRNA splicing</keyword>
<protein>
    <submittedName>
        <fullName evidence="11">CWC25 spliceosome associated protein homolog</fullName>
    </submittedName>
</protein>
<evidence type="ECO:0000256" key="8">
    <source>
        <dbReference type="SAM" id="Coils"/>
    </source>
</evidence>
<reference evidence="12" key="1">
    <citation type="submission" date="2018-06" db="EMBL/GenBank/DDBJ databases">
        <title>Genome assembly of Danube salmon.</title>
        <authorList>
            <person name="Macqueen D.J."/>
            <person name="Gundappa M.K."/>
        </authorList>
    </citation>
    <scope>NUCLEOTIDE SEQUENCE [LARGE SCALE GENOMIC DNA]</scope>
</reference>
<dbReference type="GeneTree" id="ENSGT00440000039055"/>
<feature type="compositionally biased region" description="Basic and acidic residues" evidence="9">
    <location>
        <begin position="219"/>
        <end position="228"/>
    </location>
</feature>
<dbReference type="SMART" id="SM01083">
    <property type="entry name" value="Cir_N"/>
    <property type="match status" value="1"/>
</dbReference>
<evidence type="ECO:0000313" key="12">
    <source>
        <dbReference type="Proteomes" id="UP000314982"/>
    </source>
</evidence>
<dbReference type="AlphaFoldDB" id="A0A4W5P9Q4"/>
<keyword evidence="3" id="KW-0507">mRNA processing</keyword>
<dbReference type="PANTHER" id="PTHR16196:SF0">
    <property type="entry name" value="PRE-MRNA-SPLICING FACTOR CWC25 HOMOLOG"/>
    <property type="match status" value="1"/>
</dbReference>
<organism evidence="11 12">
    <name type="scientific">Hucho hucho</name>
    <name type="common">huchen</name>
    <dbReference type="NCBI Taxonomy" id="62062"/>
    <lineage>
        <taxon>Eukaryota</taxon>
        <taxon>Metazoa</taxon>
        <taxon>Chordata</taxon>
        <taxon>Craniata</taxon>
        <taxon>Vertebrata</taxon>
        <taxon>Euteleostomi</taxon>
        <taxon>Actinopterygii</taxon>
        <taxon>Neopterygii</taxon>
        <taxon>Teleostei</taxon>
        <taxon>Protacanthopterygii</taxon>
        <taxon>Salmoniformes</taxon>
        <taxon>Salmonidae</taxon>
        <taxon>Salmoninae</taxon>
        <taxon>Hucho</taxon>
    </lineage>
</organism>
<keyword evidence="12" id="KW-1185">Reference proteome</keyword>
<keyword evidence="5 8" id="KW-0175">Coiled coil</keyword>
<dbReference type="PANTHER" id="PTHR16196">
    <property type="entry name" value="CELL CYCLE CONTROL PROTEIN CWF25"/>
    <property type="match status" value="1"/>
</dbReference>
<evidence type="ECO:0000256" key="6">
    <source>
        <dbReference type="ARBA" id="ARBA00023187"/>
    </source>
</evidence>
<dbReference type="Pfam" id="PF10197">
    <property type="entry name" value="Cir_N"/>
    <property type="match status" value="1"/>
</dbReference>
<feature type="coiled-coil region" evidence="8">
    <location>
        <begin position="23"/>
        <end position="50"/>
    </location>
</feature>
<evidence type="ECO:0000256" key="9">
    <source>
        <dbReference type="SAM" id="MobiDB-lite"/>
    </source>
</evidence>
<keyword evidence="4" id="KW-0747">Spliceosome</keyword>
<feature type="compositionally biased region" description="Basic residues" evidence="9">
    <location>
        <begin position="175"/>
        <end position="185"/>
    </location>
</feature>
<comment type="subcellular location">
    <subcellularLocation>
        <location evidence="1">Nucleus</location>
    </subcellularLocation>
</comment>
<evidence type="ECO:0000256" key="4">
    <source>
        <dbReference type="ARBA" id="ARBA00022728"/>
    </source>
</evidence>
<proteinExistence type="inferred from homology"/>
<evidence type="ECO:0000256" key="3">
    <source>
        <dbReference type="ARBA" id="ARBA00022664"/>
    </source>
</evidence>
<feature type="compositionally biased region" description="Basic and acidic residues" evidence="9">
    <location>
        <begin position="163"/>
        <end position="174"/>
    </location>
</feature>
<reference evidence="11" key="3">
    <citation type="submission" date="2025-09" db="UniProtKB">
        <authorList>
            <consortium name="Ensembl"/>
        </authorList>
    </citation>
    <scope>IDENTIFICATION</scope>
</reference>
<dbReference type="GO" id="GO:0005684">
    <property type="term" value="C:U2-type spliceosomal complex"/>
    <property type="evidence" value="ECO:0007669"/>
    <property type="project" value="TreeGrafter"/>
</dbReference>
<feature type="region of interest" description="Disordered" evidence="9">
    <location>
        <begin position="95"/>
        <end position="406"/>
    </location>
</feature>
<feature type="compositionally biased region" description="Basic and acidic residues" evidence="9">
    <location>
        <begin position="284"/>
        <end position="304"/>
    </location>
</feature>
<comment type="similarity">
    <text evidence="2">Belongs to the CWC25 family.</text>
</comment>
<dbReference type="Ensembl" id="ENSHHUT00000062161.1">
    <property type="protein sequence ID" value="ENSHHUP00000060107.1"/>
    <property type="gene ID" value="ENSHHUG00000035673.1"/>
</dbReference>
<accession>A0A4W5P9Q4</accession>
<evidence type="ECO:0000256" key="7">
    <source>
        <dbReference type="ARBA" id="ARBA00023242"/>
    </source>
</evidence>
<evidence type="ECO:0000256" key="2">
    <source>
        <dbReference type="ARBA" id="ARBA00006695"/>
    </source>
</evidence>
<dbReference type="GO" id="GO:0000398">
    <property type="term" value="P:mRNA splicing, via spliceosome"/>
    <property type="evidence" value="ECO:0007669"/>
    <property type="project" value="TreeGrafter"/>
</dbReference>
<dbReference type="Proteomes" id="UP000314982">
    <property type="component" value="Unassembled WGS sequence"/>
</dbReference>
<evidence type="ECO:0000256" key="1">
    <source>
        <dbReference type="ARBA" id="ARBA00004123"/>
    </source>
</evidence>
<sequence length="427" mass="50599">MGGGDLNLKKSWHPQTMKNIERVWKAEQKHEAEVKKIEELQKELREERAREDITRFAQQTGALKKKNDRLDWMYQGPGGQVSRDEYLLGRPIDKQITQQFEEPESGPSEQTGLLPGSIFNPSTPASNLDMAAKIREDPLFDIKKREEEKKREVLTNPVKMKKIKEMLRQNLEKKDKKKKRKKDKKEKREEKERRKEKKHKRRSLSSSSEDEDKKHRHHSKEESKETTHSHSHHRSVPACYGLQFPAGRHHQSSKPPNHSRHRSQERRRSRSPQRTDGNGHHSSHRTDNHSSHKSENHSSHRTDQFKVPQFQRPKAPSPQKDRYQRRQSSTTKCLSAEELEKKRKEMMDFAKQRDEERENNIRSYKRQDEQEKEREKEKGGKHDRNAGFIHNMKLESASTSSLEDRVKRNIHSIQRTPASLEKNFMRR</sequence>
<dbReference type="InterPro" id="IPR022209">
    <property type="entry name" value="CWC25"/>
</dbReference>
<keyword evidence="7" id="KW-0539">Nucleus</keyword>
<dbReference type="InterPro" id="IPR051376">
    <property type="entry name" value="CWC25_splicing_factor"/>
</dbReference>
<dbReference type="InterPro" id="IPR019339">
    <property type="entry name" value="CIR_N_dom"/>
</dbReference>
<feature type="compositionally biased region" description="Basic and acidic residues" evidence="9">
    <location>
        <begin position="338"/>
        <end position="385"/>
    </location>
</feature>